<dbReference type="Pfam" id="PF13384">
    <property type="entry name" value="HTH_23"/>
    <property type="match status" value="1"/>
</dbReference>
<comment type="caution">
    <text evidence="1">The sequence shown here is derived from an EMBL/GenBank/DDBJ whole genome shotgun (WGS) entry which is preliminary data.</text>
</comment>
<evidence type="ECO:0000313" key="1">
    <source>
        <dbReference type="EMBL" id="MFC7580076.1"/>
    </source>
</evidence>
<dbReference type="Gene3D" id="1.10.10.60">
    <property type="entry name" value="Homeodomain-like"/>
    <property type="match status" value="1"/>
</dbReference>
<name>A0ABW2SKP8_9ACTO</name>
<proteinExistence type="predicted"/>
<dbReference type="EMBL" id="JBHTEF010000001">
    <property type="protein sequence ID" value="MFC7580076.1"/>
    <property type="molecule type" value="Genomic_DNA"/>
</dbReference>
<dbReference type="RefSeq" id="WP_380976176.1">
    <property type="nucleotide sequence ID" value="NZ_JBHTEF010000001.1"/>
</dbReference>
<sequence>MPPIRDNRGQVVRKVGTPQTFLTPSEVTKLVEDYQGGAGVARLAETYGIHRSTVSAHLTRRGVVRRAPGLGTEETAEAVRLHEQGLSLRAIARALGVDRRHVTQAVHNGFAAGS</sequence>
<reference evidence="2" key="1">
    <citation type="journal article" date="2019" name="Int. J. Syst. Evol. Microbiol.">
        <title>The Global Catalogue of Microorganisms (GCM) 10K type strain sequencing project: providing services to taxonomists for standard genome sequencing and annotation.</title>
        <authorList>
            <consortium name="The Broad Institute Genomics Platform"/>
            <consortium name="The Broad Institute Genome Sequencing Center for Infectious Disease"/>
            <person name="Wu L."/>
            <person name="Ma J."/>
        </authorList>
    </citation>
    <scope>NUCLEOTIDE SEQUENCE [LARGE SCALE GENOMIC DNA]</scope>
    <source>
        <strain evidence="2">CCUG 56698</strain>
    </source>
</reference>
<keyword evidence="2" id="KW-1185">Reference proteome</keyword>
<dbReference type="Proteomes" id="UP001596527">
    <property type="component" value="Unassembled WGS sequence"/>
</dbReference>
<accession>A0ABW2SKP8</accession>
<evidence type="ECO:0000313" key="2">
    <source>
        <dbReference type="Proteomes" id="UP001596527"/>
    </source>
</evidence>
<organism evidence="1 2">
    <name type="scientific">Schaalia naturae</name>
    <dbReference type="NCBI Taxonomy" id="635203"/>
    <lineage>
        <taxon>Bacteria</taxon>
        <taxon>Bacillati</taxon>
        <taxon>Actinomycetota</taxon>
        <taxon>Actinomycetes</taxon>
        <taxon>Actinomycetales</taxon>
        <taxon>Actinomycetaceae</taxon>
        <taxon>Schaalia</taxon>
    </lineage>
</organism>
<gene>
    <name evidence="1" type="ORF">ACFQWG_02415</name>
</gene>
<protein>
    <submittedName>
        <fullName evidence="1">Helix-turn-helix domain-containing protein</fullName>
    </submittedName>
</protein>